<evidence type="ECO:0000256" key="9">
    <source>
        <dbReference type="HAMAP-Rule" id="MF_00211"/>
    </source>
</evidence>
<comment type="catalytic activity">
    <reaction evidence="7 9">
        <text>N-(5-phospho-beta-D-ribosyl)anthranilate + diphosphate = 5-phospho-alpha-D-ribose 1-diphosphate + anthranilate</text>
        <dbReference type="Rhea" id="RHEA:11768"/>
        <dbReference type="ChEBI" id="CHEBI:16567"/>
        <dbReference type="ChEBI" id="CHEBI:18277"/>
        <dbReference type="ChEBI" id="CHEBI:33019"/>
        <dbReference type="ChEBI" id="CHEBI:58017"/>
        <dbReference type="EC" id="2.4.2.18"/>
    </reaction>
</comment>
<feature type="binding site" evidence="9">
    <location>
        <position position="107"/>
    </location>
    <ligand>
        <name>Mg(2+)</name>
        <dbReference type="ChEBI" id="CHEBI:18420"/>
        <label>1</label>
    </ligand>
</feature>
<comment type="caution">
    <text evidence="9">Lacks conserved residue(s) required for the propagation of feature annotation.</text>
</comment>
<feature type="domain" description="Glycosyl transferase family 3 N-terminal" evidence="11">
    <location>
        <begin position="22"/>
        <end position="81"/>
    </location>
</feature>
<evidence type="ECO:0000256" key="1">
    <source>
        <dbReference type="ARBA" id="ARBA00004907"/>
    </source>
</evidence>
<feature type="binding site" evidence="9">
    <location>
        <begin position="105"/>
        <end position="108"/>
    </location>
    <ligand>
        <name>5-phospho-alpha-D-ribose 1-diphosphate</name>
        <dbReference type="ChEBI" id="CHEBI:58017"/>
    </ligand>
</feature>
<comment type="function">
    <text evidence="9">Catalyzes the transfer of the phosphoribosyl group of 5-phosphorylribose-1-pyrophosphate (PRPP) to anthranilate to yield N-(5'-phosphoribosyl)-anthranilate (PRA).</text>
</comment>
<evidence type="ECO:0000256" key="6">
    <source>
        <dbReference type="ARBA" id="ARBA00023141"/>
    </source>
</evidence>
<feature type="binding site" evidence="9">
    <location>
        <position position="240"/>
    </location>
    <ligand>
        <name>Mg(2+)</name>
        <dbReference type="ChEBI" id="CHEBI:18420"/>
        <label>1</label>
    </ligand>
</feature>
<dbReference type="InterPro" id="IPR017459">
    <property type="entry name" value="Glycosyl_Trfase_fam3_N_dom"/>
</dbReference>
<keyword evidence="13" id="KW-1185">Reference proteome</keyword>
<gene>
    <name evidence="9" type="primary">trpD</name>
    <name evidence="12" type="ORF">EV386_0756</name>
</gene>
<name>A0A4Q7M244_9MICO</name>
<feature type="binding site" evidence="9">
    <location>
        <position position="181"/>
    </location>
    <ligand>
        <name>anthranilate</name>
        <dbReference type="ChEBI" id="CHEBI:16567"/>
        <label>2</label>
    </ligand>
</feature>
<evidence type="ECO:0000313" key="13">
    <source>
        <dbReference type="Proteomes" id="UP000293852"/>
    </source>
</evidence>
<feature type="binding site" evidence="9">
    <location>
        <position position="240"/>
    </location>
    <ligand>
        <name>Mg(2+)</name>
        <dbReference type="ChEBI" id="CHEBI:18420"/>
        <label>2</label>
    </ligand>
</feature>
<dbReference type="RefSeq" id="WP_242607816.1">
    <property type="nucleotide sequence ID" value="NZ_SGWX01000001.1"/>
</dbReference>
<dbReference type="Gene3D" id="1.20.970.10">
    <property type="entry name" value="Transferase, Pyrimidine Nucleoside Phosphorylase, Chain C"/>
    <property type="match status" value="1"/>
</dbReference>
<keyword evidence="4 9" id="KW-0808">Transferase</keyword>
<comment type="cofactor">
    <cofactor evidence="9">
        <name>Mg(2+)</name>
        <dbReference type="ChEBI" id="CHEBI:18420"/>
    </cofactor>
    <text evidence="9">Binds 2 magnesium ions per monomer.</text>
</comment>
<dbReference type="Pfam" id="PF00591">
    <property type="entry name" value="Glycos_transf_3"/>
    <property type="match status" value="1"/>
</dbReference>
<evidence type="ECO:0000256" key="4">
    <source>
        <dbReference type="ARBA" id="ARBA00022679"/>
    </source>
</evidence>
<evidence type="ECO:0000256" key="8">
    <source>
        <dbReference type="ARBA" id="ARBA00061188"/>
    </source>
</evidence>
<feature type="binding site" evidence="9">
    <location>
        <begin position="98"/>
        <end position="99"/>
    </location>
    <ligand>
        <name>5-phospho-alpha-D-ribose 1-diphosphate</name>
        <dbReference type="ChEBI" id="CHEBI:58017"/>
    </ligand>
</feature>
<dbReference type="Proteomes" id="UP000293852">
    <property type="component" value="Unassembled WGS sequence"/>
</dbReference>
<protein>
    <recommendedName>
        <fullName evidence="9">Anthranilate phosphoribosyltransferase</fullName>
        <ecNumber evidence="9">2.4.2.18</ecNumber>
    </recommendedName>
</protein>
<reference evidence="12 13" key="1">
    <citation type="submission" date="2019-02" db="EMBL/GenBank/DDBJ databases">
        <title>Sequencing the genomes of 1000 actinobacteria strains.</title>
        <authorList>
            <person name="Klenk H.-P."/>
        </authorList>
    </citation>
    <scope>NUCLEOTIDE SEQUENCE [LARGE SCALE GENOMIC DNA]</scope>
    <source>
        <strain evidence="12 13">DSM 16932</strain>
    </source>
</reference>
<organism evidence="12 13">
    <name type="scientific">Xylanimonas ulmi</name>
    <dbReference type="NCBI Taxonomy" id="228973"/>
    <lineage>
        <taxon>Bacteria</taxon>
        <taxon>Bacillati</taxon>
        <taxon>Actinomycetota</taxon>
        <taxon>Actinomycetes</taxon>
        <taxon>Micrococcales</taxon>
        <taxon>Promicromonosporaceae</taxon>
        <taxon>Xylanimonas</taxon>
    </lineage>
</organism>
<evidence type="ECO:0000259" key="10">
    <source>
        <dbReference type="Pfam" id="PF00591"/>
    </source>
</evidence>
<dbReference type="PANTHER" id="PTHR43285">
    <property type="entry name" value="ANTHRANILATE PHOSPHORIBOSYLTRANSFERASE"/>
    <property type="match status" value="1"/>
</dbReference>
<evidence type="ECO:0000313" key="12">
    <source>
        <dbReference type="EMBL" id="RZS60498.1"/>
    </source>
</evidence>
<evidence type="ECO:0000259" key="11">
    <source>
        <dbReference type="Pfam" id="PF02885"/>
    </source>
</evidence>
<dbReference type="InterPro" id="IPR005940">
    <property type="entry name" value="Anthranilate_Pribosyl_Tfrase"/>
</dbReference>
<accession>A0A4Q7M244</accession>
<sequence length="360" mass="36557">MSQPVVDTAPATDPTLAWPVVMNRLVVGGDLTAAQAAWAMDEVMSGEVSPARLAGFLMGLRAKGETVAELGGLATSMLAHATRIEVPGPTVDLVGTGGDRAHTVNISTMAAIVVAGAGLRVVKHGNRAATSASGAADVLEALGIRLDHEPARVAQIAAQAGITFCFATVFHPSMRHAGVARKELAVPTAFNFLGPLTNPALTSATAVGCADARMAPLMAGVFAERGTSALVFRGDDGLDEFAATGGTAVWEVRDGVVTPSHIDAAAELGLTRITVADLRGADAAHNARVAQRVLDGSDRGPVRETVLLNAAAALVADATAPGTAQGTLVERLAAGMRIAATSVDDGAALDALERWRAASA</sequence>
<dbReference type="GO" id="GO:0004048">
    <property type="term" value="F:anthranilate phosphoribosyltransferase activity"/>
    <property type="evidence" value="ECO:0007669"/>
    <property type="project" value="UniProtKB-UniRule"/>
</dbReference>
<dbReference type="HAMAP" id="MF_00211">
    <property type="entry name" value="TrpD"/>
    <property type="match status" value="1"/>
</dbReference>
<feature type="binding site" evidence="9">
    <location>
        <position position="95"/>
    </location>
    <ligand>
        <name>5-phospho-alpha-D-ribose 1-diphosphate</name>
        <dbReference type="ChEBI" id="CHEBI:58017"/>
    </ligand>
</feature>
<evidence type="ECO:0000256" key="5">
    <source>
        <dbReference type="ARBA" id="ARBA00022822"/>
    </source>
</evidence>
<comment type="subunit">
    <text evidence="9">Homodimer.</text>
</comment>
<keyword evidence="6 9" id="KW-0057">Aromatic amino acid biosynthesis</keyword>
<dbReference type="Pfam" id="PF02885">
    <property type="entry name" value="Glycos_trans_3N"/>
    <property type="match status" value="1"/>
</dbReference>
<feature type="binding site" evidence="9">
    <location>
        <position position="135"/>
    </location>
    <ligand>
        <name>5-phospho-alpha-D-ribose 1-diphosphate</name>
        <dbReference type="ChEBI" id="CHEBI:58017"/>
    </ligand>
</feature>
<dbReference type="PANTHER" id="PTHR43285:SF2">
    <property type="entry name" value="ANTHRANILATE PHOSPHORIBOSYLTRANSFERASE"/>
    <property type="match status" value="1"/>
</dbReference>
<feature type="binding site" evidence="9">
    <location>
        <begin position="123"/>
        <end position="131"/>
    </location>
    <ligand>
        <name>5-phospho-alpha-D-ribose 1-diphosphate</name>
        <dbReference type="ChEBI" id="CHEBI:58017"/>
    </ligand>
</feature>
<dbReference type="FunFam" id="3.40.1030.10:FF:000002">
    <property type="entry name" value="Anthranilate phosphoribosyltransferase"/>
    <property type="match status" value="1"/>
</dbReference>
<feature type="binding site" evidence="9">
    <location>
        <position position="95"/>
    </location>
    <ligand>
        <name>anthranilate</name>
        <dbReference type="ChEBI" id="CHEBI:16567"/>
        <label>1</label>
    </ligand>
</feature>
<dbReference type="InterPro" id="IPR035902">
    <property type="entry name" value="Nuc_phospho_transferase"/>
</dbReference>
<dbReference type="AlphaFoldDB" id="A0A4Q7M244"/>
<dbReference type="EMBL" id="SGWX01000001">
    <property type="protein sequence ID" value="RZS60498.1"/>
    <property type="molecule type" value="Genomic_DNA"/>
</dbReference>
<comment type="similarity">
    <text evidence="8">In the C-terminal section; belongs to the anthranilate phosphoribosyltransferase family.</text>
</comment>
<comment type="pathway">
    <text evidence="1 9">Amino-acid biosynthesis; L-tryptophan biosynthesis; L-tryptophan from chorismate: step 2/5.</text>
</comment>
<dbReference type="EC" id="2.4.2.18" evidence="9"/>
<proteinExistence type="inferred from homology"/>
<dbReference type="UniPathway" id="UPA00035">
    <property type="reaction ID" value="UER00041"/>
</dbReference>
<evidence type="ECO:0000256" key="2">
    <source>
        <dbReference type="ARBA" id="ARBA00022605"/>
    </source>
</evidence>
<dbReference type="SUPFAM" id="SSF47648">
    <property type="entry name" value="Nucleoside phosphorylase/phosphoribosyltransferase N-terminal domain"/>
    <property type="match status" value="1"/>
</dbReference>
<feature type="binding site" evidence="9">
    <location>
        <position position="239"/>
    </location>
    <ligand>
        <name>Mg(2+)</name>
        <dbReference type="ChEBI" id="CHEBI:18420"/>
        <label>2</label>
    </ligand>
</feature>
<evidence type="ECO:0000256" key="3">
    <source>
        <dbReference type="ARBA" id="ARBA00022676"/>
    </source>
</evidence>
<evidence type="ECO:0000256" key="7">
    <source>
        <dbReference type="ARBA" id="ARBA00052328"/>
    </source>
</evidence>
<keyword evidence="9" id="KW-0479">Metal-binding</keyword>
<keyword evidence="2 9" id="KW-0028">Amino-acid biosynthesis</keyword>
<comment type="similarity">
    <text evidence="9">Belongs to the anthranilate phosphoribosyltransferase family.</text>
</comment>
<keyword evidence="5 9" id="KW-0822">Tryptophan biosynthesis</keyword>
<dbReference type="SUPFAM" id="SSF52418">
    <property type="entry name" value="Nucleoside phosphorylase/phosphoribosyltransferase catalytic domain"/>
    <property type="match status" value="1"/>
</dbReference>
<dbReference type="GO" id="GO:0000287">
    <property type="term" value="F:magnesium ion binding"/>
    <property type="evidence" value="ECO:0007669"/>
    <property type="project" value="UniProtKB-UniRule"/>
</dbReference>
<dbReference type="Gene3D" id="3.40.1030.10">
    <property type="entry name" value="Nucleoside phosphorylase/phosphoribosyltransferase catalytic domain"/>
    <property type="match status" value="1"/>
</dbReference>
<keyword evidence="3 9" id="KW-0328">Glycosyltransferase</keyword>
<feature type="domain" description="Glycosyl transferase family 3" evidence="10">
    <location>
        <begin position="89"/>
        <end position="348"/>
    </location>
</feature>
<feature type="binding site" evidence="9">
    <location>
        <position position="103"/>
    </location>
    <ligand>
        <name>5-phospho-alpha-D-ribose 1-diphosphate</name>
        <dbReference type="ChEBI" id="CHEBI:58017"/>
    </ligand>
</feature>
<dbReference type="InterPro" id="IPR036320">
    <property type="entry name" value="Glycosyl_Trfase_fam3_N_dom_sf"/>
</dbReference>
<keyword evidence="9" id="KW-0460">Magnesium</keyword>
<dbReference type="NCBIfam" id="TIGR01245">
    <property type="entry name" value="trpD"/>
    <property type="match status" value="1"/>
</dbReference>
<dbReference type="GO" id="GO:0005829">
    <property type="term" value="C:cytosol"/>
    <property type="evidence" value="ECO:0007669"/>
    <property type="project" value="TreeGrafter"/>
</dbReference>
<dbReference type="GO" id="GO:0000162">
    <property type="term" value="P:L-tryptophan biosynthetic process"/>
    <property type="evidence" value="ECO:0007669"/>
    <property type="project" value="UniProtKB-UniRule"/>
</dbReference>
<dbReference type="InterPro" id="IPR000312">
    <property type="entry name" value="Glycosyl_Trfase_fam3"/>
</dbReference>
<feature type="binding site" evidence="9">
    <location>
        <position position="126"/>
    </location>
    <ligand>
        <name>anthranilate</name>
        <dbReference type="ChEBI" id="CHEBI:16567"/>
        <label>1</label>
    </ligand>
</feature>
<comment type="caution">
    <text evidence="12">The sequence shown here is derived from an EMBL/GenBank/DDBJ whole genome shotgun (WGS) entry which is preliminary data.</text>
</comment>